<keyword evidence="4 5" id="KW-0371">Homeobox</keyword>
<feature type="compositionally biased region" description="Polar residues" evidence="6">
    <location>
        <begin position="142"/>
        <end position="158"/>
    </location>
</feature>
<dbReference type="PANTHER" id="PTHR24338:SF0">
    <property type="entry name" value="MUSCLE SEGMENTATION HOMEOBOX"/>
    <property type="match status" value="1"/>
</dbReference>
<dbReference type="GO" id="GO:0000977">
    <property type="term" value="F:RNA polymerase II transcription regulatory region sequence-specific DNA binding"/>
    <property type="evidence" value="ECO:0007669"/>
    <property type="project" value="TreeGrafter"/>
</dbReference>
<dbReference type="InterPro" id="IPR009057">
    <property type="entry name" value="Homeodomain-like_sf"/>
</dbReference>
<feature type="region of interest" description="Disordered" evidence="6">
    <location>
        <begin position="298"/>
        <end position="318"/>
    </location>
</feature>
<dbReference type="SUPFAM" id="SSF46689">
    <property type="entry name" value="Homeodomain-like"/>
    <property type="match status" value="1"/>
</dbReference>
<reference evidence="9" key="1">
    <citation type="submission" date="2022-11" db="UniProtKB">
        <authorList>
            <consortium name="WormBaseParasite"/>
        </authorList>
    </citation>
    <scope>IDENTIFICATION</scope>
</reference>
<dbReference type="GO" id="GO:0000981">
    <property type="term" value="F:DNA-binding transcription factor activity, RNA polymerase II-specific"/>
    <property type="evidence" value="ECO:0007669"/>
    <property type="project" value="TreeGrafter"/>
</dbReference>
<evidence type="ECO:0000256" key="4">
    <source>
        <dbReference type="PROSITE-ProRule" id="PRU00108"/>
    </source>
</evidence>
<comment type="similarity">
    <text evidence="3">Belongs to the Msh homeobox family.</text>
</comment>
<feature type="domain" description="Homeobox" evidence="7">
    <location>
        <begin position="216"/>
        <end position="276"/>
    </location>
</feature>
<dbReference type="GO" id="GO:0048598">
    <property type="term" value="P:embryonic morphogenesis"/>
    <property type="evidence" value="ECO:0007669"/>
    <property type="project" value="TreeGrafter"/>
</dbReference>
<sequence length="365" mass="40071">MFSVQSLLAEEGSMNKNMKSANESGTASQQTRRQQSSRSAKVSARTTTTAITTMVDPLLLLQKPGSGQPIDSICSSYPFLPGSPMAAAMFWLHQQMNQGFRPSPEMSSGGVRVRHVGPNPPRLHPTHHPLGMPAPPPPPAPTSSIGAENLSPRGSSAPSGGHLLQHSPSDSSPDESKASTSETRGKSGRKNGGEQFLEEHRIPLEAISSCMLRKHKNNRKPRTPFSTQQLMALERKFQHKRYLSIAERAEFSSTLKLTEQQVKIWFQGHSERAVNLLLVLADGQSCAGKGQFGDWERRRESPCQGQAAARSGGRESDLCARKRGTRSGRRYRSPGGGRWYDGWHKHYGNADDDKPPNNDVMVMID</sequence>
<evidence type="ECO:0000256" key="2">
    <source>
        <dbReference type="ARBA" id="ARBA00022473"/>
    </source>
</evidence>
<evidence type="ECO:0000259" key="7">
    <source>
        <dbReference type="PROSITE" id="PS50071"/>
    </source>
</evidence>
<keyword evidence="2" id="KW-0217">Developmental protein</keyword>
<keyword evidence="8" id="KW-1185">Reference proteome</keyword>
<feature type="region of interest" description="Disordered" evidence="6">
    <location>
        <begin position="101"/>
        <end position="200"/>
    </location>
</feature>
<evidence type="ECO:0000256" key="6">
    <source>
        <dbReference type="SAM" id="MobiDB-lite"/>
    </source>
</evidence>
<dbReference type="WBParaSite" id="Gr19_v10_g11751.t2">
    <property type="protein sequence ID" value="Gr19_v10_g11751.t2"/>
    <property type="gene ID" value="Gr19_v10_g11751"/>
</dbReference>
<dbReference type="GO" id="GO:0005634">
    <property type="term" value="C:nucleus"/>
    <property type="evidence" value="ECO:0007669"/>
    <property type="project" value="UniProtKB-SubCell"/>
</dbReference>
<dbReference type="SMART" id="SM00389">
    <property type="entry name" value="HOX"/>
    <property type="match status" value="1"/>
</dbReference>
<dbReference type="Gene3D" id="1.10.10.60">
    <property type="entry name" value="Homeodomain-like"/>
    <property type="match status" value="1"/>
</dbReference>
<name>A0A914GW86_GLORO</name>
<keyword evidence="4 5" id="KW-0539">Nucleus</keyword>
<dbReference type="PROSITE" id="PS50071">
    <property type="entry name" value="HOMEOBOX_2"/>
    <property type="match status" value="1"/>
</dbReference>
<evidence type="ECO:0000256" key="3">
    <source>
        <dbReference type="ARBA" id="ARBA00038425"/>
    </source>
</evidence>
<dbReference type="CDD" id="cd00086">
    <property type="entry name" value="homeodomain"/>
    <property type="match status" value="1"/>
</dbReference>
<feature type="DNA-binding region" description="Homeobox" evidence="4">
    <location>
        <begin position="218"/>
        <end position="277"/>
    </location>
</feature>
<dbReference type="PANTHER" id="PTHR24338">
    <property type="entry name" value="HOMEOBOX PROTEIN MSX"/>
    <property type="match status" value="1"/>
</dbReference>
<evidence type="ECO:0000256" key="5">
    <source>
        <dbReference type="RuleBase" id="RU000682"/>
    </source>
</evidence>
<dbReference type="AlphaFoldDB" id="A0A914GW86"/>
<evidence type="ECO:0000313" key="8">
    <source>
        <dbReference type="Proteomes" id="UP000887572"/>
    </source>
</evidence>
<comment type="subcellular location">
    <subcellularLocation>
        <location evidence="1 4 5">Nucleus</location>
    </subcellularLocation>
</comment>
<organism evidence="8 9">
    <name type="scientific">Globodera rostochiensis</name>
    <name type="common">Golden nematode worm</name>
    <name type="synonym">Heterodera rostochiensis</name>
    <dbReference type="NCBI Taxonomy" id="31243"/>
    <lineage>
        <taxon>Eukaryota</taxon>
        <taxon>Metazoa</taxon>
        <taxon>Ecdysozoa</taxon>
        <taxon>Nematoda</taxon>
        <taxon>Chromadorea</taxon>
        <taxon>Rhabditida</taxon>
        <taxon>Tylenchina</taxon>
        <taxon>Tylenchomorpha</taxon>
        <taxon>Tylenchoidea</taxon>
        <taxon>Heteroderidae</taxon>
        <taxon>Heteroderinae</taxon>
        <taxon>Globodera</taxon>
    </lineage>
</organism>
<dbReference type="InterPro" id="IPR001356">
    <property type="entry name" value="HD"/>
</dbReference>
<keyword evidence="4 5" id="KW-0238">DNA-binding</keyword>
<protein>
    <submittedName>
        <fullName evidence="9">Homeobox domain-containing protein</fullName>
    </submittedName>
</protein>
<evidence type="ECO:0000313" key="9">
    <source>
        <dbReference type="WBParaSite" id="Gr19_v10_g11751.t2"/>
    </source>
</evidence>
<accession>A0A914GW86</accession>
<dbReference type="Proteomes" id="UP000887572">
    <property type="component" value="Unplaced"/>
</dbReference>
<feature type="compositionally biased region" description="Pro residues" evidence="6">
    <location>
        <begin position="132"/>
        <end position="141"/>
    </location>
</feature>
<feature type="compositionally biased region" description="Polar residues" evidence="6">
    <location>
        <begin position="14"/>
        <end position="25"/>
    </location>
</feature>
<evidence type="ECO:0000256" key="1">
    <source>
        <dbReference type="ARBA" id="ARBA00004123"/>
    </source>
</evidence>
<dbReference type="Pfam" id="PF00046">
    <property type="entry name" value="Homeodomain"/>
    <property type="match status" value="1"/>
</dbReference>
<proteinExistence type="inferred from homology"/>
<dbReference type="InterPro" id="IPR050674">
    <property type="entry name" value="Msh_Homeobox_Regulators"/>
</dbReference>
<feature type="compositionally biased region" description="Low complexity" evidence="6">
    <location>
        <begin position="26"/>
        <end position="45"/>
    </location>
</feature>
<feature type="region of interest" description="Disordered" evidence="6">
    <location>
        <begin position="12"/>
        <end position="45"/>
    </location>
</feature>